<comment type="caution">
    <text evidence="2">The sequence shown here is derived from an EMBL/GenBank/DDBJ whole genome shotgun (WGS) entry which is preliminary data.</text>
</comment>
<dbReference type="AlphaFoldDB" id="A0A8S4Q493"/>
<evidence type="ECO:0000313" key="2">
    <source>
        <dbReference type="EMBL" id="CAH1800661.1"/>
    </source>
</evidence>
<feature type="non-terminal residue" evidence="2">
    <location>
        <position position="1"/>
    </location>
</feature>
<evidence type="ECO:0000256" key="1">
    <source>
        <dbReference type="SAM" id="Phobius"/>
    </source>
</evidence>
<gene>
    <name evidence="2" type="ORF">OFUS_LOCUS24520</name>
</gene>
<organism evidence="2 3">
    <name type="scientific">Owenia fusiformis</name>
    <name type="common">Polychaete worm</name>
    <dbReference type="NCBI Taxonomy" id="6347"/>
    <lineage>
        <taxon>Eukaryota</taxon>
        <taxon>Metazoa</taxon>
        <taxon>Spiralia</taxon>
        <taxon>Lophotrochozoa</taxon>
        <taxon>Annelida</taxon>
        <taxon>Polychaeta</taxon>
        <taxon>Sedentaria</taxon>
        <taxon>Canalipalpata</taxon>
        <taxon>Sabellida</taxon>
        <taxon>Oweniida</taxon>
        <taxon>Oweniidae</taxon>
        <taxon>Owenia</taxon>
    </lineage>
</organism>
<dbReference type="EMBL" id="CAIIXF020000012">
    <property type="protein sequence ID" value="CAH1800661.1"/>
    <property type="molecule type" value="Genomic_DNA"/>
</dbReference>
<keyword evidence="3" id="KW-1185">Reference proteome</keyword>
<evidence type="ECO:0000313" key="3">
    <source>
        <dbReference type="Proteomes" id="UP000749559"/>
    </source>
</evidence>
<feature type="non-terminal residue" evidence="2">
    <location>
        <position position="137"/>
    </location>
</feature>
<keyword evidence="1" id="KW-1133">Transmembrane helix</keyword>
<keyword evidence="1" id="KW-0812">Transmembrane</keyword>
<name>A0A8S4Q493_OWEFU</name>
<feature type="transmembrane region" description="Helical" evidence="1">
    <location>
        <begin position="13"/>
        <end position="31"/>
    </location>
</feature>
<accession>A0A8S4Q493</accession>
<protein>
    <submittedName>
        <fullName evidence="2">Uncharacterized protein</fullName>
    </submittedName>
</protein>
<reference evidence="2" key="1">
    <citation type="submission" date="2022-03" db="EMBL/GenBank/DDBJ databases">
        <authorList>
            <person name="Martin C."/>
        </authorList>
    </citation>
    <scope>NUCLEOTIDE SEQUENCE</scope>
</reference>
<dbReference type="Proteomes" id="UP000749559">
    <property type="component" value="Unassembled WGS sequence"/>
</dbReference>
<sequence length="137" mass="15155">VLTHLTTFKLTKIVMLLVQLTGLAVLISSAYTGRSSQTRYIPPGQEYTGPCIGGYKTYSRKDCVDTYEKLNKQNAYKGLSIQQYAWQCDHMFKWSASAANKTGAGSGFTSSQSNWLKGLLNHLVDALKGSKPSRKCH</sequence>
<keyword evidence="1" id="KW-0472">Membrane</keyword>
<proteinExistence type="predicted"/>